<evidence type="ECO:0000313" key="6">
    <source>
        <dbReference type="Proteomes" id="UP001564408"/>
    </source>
</evidence>
<proteinExistence type="inferred from homology"/>
<dbReference type="EMBL" id="JBDKXB010000037">
    <property type="protein sequence ID" value="MEY6434029.1"/>
    <property type="molecule type" value="Genomic_DNA"/>
</dbReference>
<evidence type="ECO:0000256" key="1">
    <source>
        <dbReference type="ARBA" id="ARBA00010923"/>
    </source>
</evidence>
<dbReference type="CDD" id="cd16961">
    <property type="entry name" value="RMtype1_S_TRD-CR_like"/>
    <property type="match status" value="1"/>
</dbReference>
<feature type="domain" description="Type I restriction modification DNA specificity" evidence="4">
    <location>
        <begin position="2"/>
        <end position="153"/>
    </location>
</feature>
<protein>
    <submittedName>
        <fullName evidence="5">Restriction endonuclease subunit S</fullName>
    </submittedName>
</protein>
<gene>
    <name evidence="5" type="ORF">ABC977_16615</name>
</gene>
<sequence length="193" mass="21065">MNLGELAEVQMGYPFRSRLEHDQQGDVAVIQMKDIDDANLLHAEEAIRVTLPKGKTHHLLCAGDLLFRSRGRSNGAAQVLEGIGPAVLSAPMLLIRPHKVLPAYLCWYINAPATQAQLAALAEGTSVRMISAEALKALEVPLPSQATQQRIVHAAALAEQERTLLARIATLRQRLTTHLLMKLAHPSPERATP</sequence>
<dbReference type="Gene3D" id="3.90.220.20">
    <property type="entry name" value="DNA methylase specificity domains"/>
    <property type="match status" value="1"/>
</dbReference>
<organism evidence="5 6">
    <name type="scientific">Thioalkalicoccus limnaeus</name>
    <dbReference type="NCBI Taxonomy" id="120681"/>
    <lineage>
        <taxon>Bacteria</taxon>
        <taxon>Pseudomonadati</taxon>
        <taxon>Pseudomonadota</taxon>
        <taxon>Gammaproteobacteria</taxon>
        <taxon>Chromatiales</taxon>
        <taxon>Chromatiaceae</taxon>
        <taxon>Thioalkalicoccus</taxon>
    </lineage>
</organism>
<dbReference type="InterPro" id="IPR044946">
    <property type="entry name" value="Restrct_endonuc_typeI_TRD_sf"/>
</dbReference>
<accession>A0ABV4BJ67</accession>
<keyword evidence="3" id="KW-0238">DNA-binding</keyword>
<keyword evidence="2" id="KW-0680">Restriction system</keyword>
<dbReference type="SUPFAM" id="SSF116734">
    <property type="entry name" value="DNA methylase specificity domain"/>
    <property type="match status" value="1"/>
</dbReference>
<dbReference type="PANTHER" id="PTHR30408">
    <property type="entry name" value="TYPE-1 RESTRICTION ENZYME ECOKI SPECIFICITY PROTEIN"/>
    <property type="match status" value="1"/>
</dbReference>
<dbReference type="InterPro" id="IPR000055">
    <property type="entry name" value="Restrct_endonuc_typeI_TRD"/>
</dbReference>
<keyword evidence="5" id="KW-0540">Nuclease</keyword>
<dbReference type="InterPro" id="IPR052021">
    <property type="entry name" value="Type-I_RS_S_subunit"/>
</dbReference>
<dbReference type="PANTHER" id="PTHR30408:SF12">
    <property type="entry name" value="TYPE I RESTRICTION ENZYME MJAVIII SPECIFICITY SUBUNIT"/>
    <property type="match status" value="1"/>
</dbReference>
<comment type="caution">
    <text evidence="5">The sequence shown here is derived from an EMBL/GenBank/DDBJ whole genome shotgun (WGS) entry which is preliminary data.</text>
</comment>
<keyword evidence="5" id="KW-0255">Endonuclease</keyword>
<evidence type="ECO:0000256" key="2">
    <source>
        <dbReference type="ARBA" id="ARBA00022747"/>
    </source>
</evidence>
<keyword evidence="6" id="KW-1185">Reference proteome</keyword>
<evidence type="ECO:0000256" key="3">
    <source>
        <dbReference type="ARBA" id="ARBA00023125"/>
    </source>
</evidence>
<evidence type="ECO:0000313" key="5">
    <source>
        <dbReference type="EMBL" id="MEY6434029.1"/>
    </source>
</evidence>
<reference evidence="5 6" key="1">
    <citation type="submission" date="2024-05" db="EMBL/GenBank/DDBJ databases">
        <title>Genome Sequence and Characterization of the New Strain Purple Sulfur Bacterium of Genus Thioalkalicoccus.</title>
        <authorList>
            <person name="Bryantseva I.A."/>
            <person name="Kyndt J.A."/>
            <person name="Imhoff J.F."/>
        </authorList>
    </citation>
    <scope>NUCLEOTIDE SEQUENCE [LARGE SCALE GENOMIC DNA]</scope>
    <source>
        <strain evidence="5 6">Um2</strain>
    </source>
</reference>
<dbReference type="GO" id="GO:0004519">
    <property type="term" value="F:endonuclease activity"/>
    <property type="evidence" value="ECO:0007669"/>
    <property type="project" value="UniProtKB-KW"/>
</dbReference>
<evidence type="ECO:0000259" key="4">
    <source>
        <dbReference type="Pfam" id="PF01420"/>
    </source>
</evidence>
<name>A0ABV4BJ67_9GAMM</name>
<dbReference type="Pfam" id="PF01420">
    <property type="entry name" value="Methylase_S"/>
    <property type="match status" value="1"/>
</dbReference>
<dbReference type="RefSeq" id="WP_369668413.1">
    <property type="nucleotide sequence ID" value="NZ_JBDKXB010000037.1"/>
</dbReference>
<comment type="similarity">
    <text evidence="1">Belongs to the type-I restriction system S methylase family.</text>
</comment>
<dbReference type="Proteomes" id="UP001564408">
    <property type="component" value="Unassembled WGS sequence"/>
</dbReference>
<keyword evidence="5" id="KW-0378">Hydrolase</keyword>